<feature type="region of interest" description="Disordered" evidence="2">
    <location>
        <begin position="94"/>
        <end position="147"/>
    </location>
</feature>
<dbReference type="Proteomes" id="UP000008743">
    <property type="component" value="Unassembled WGS sequence"/>
</dbReference>
<dbReference type="InterPro" id="IPR012317">
    <property type="entry name" value="Poly(ADP-ribose)pol_cat_dom"/>
</dbReference>
<feature type="region of interest" description="Disordered" evidence="2">
    <location>
        <begin position="369"/>
        <end position="417"/>
    </location>
</feature>
<feature type="domain" description="PARP catalytic" evidence="3">
    <location>
        <begin position="648"/>
        <end position="875"/>
    </location>
</feature>
<organism evidence="4 5">
    <name type="scientific">Capsaspora owczarzaki (strain ATCC 30864)</name>
    <dbReference type="NCBI Taxonomy" id="595528"/>
    <lineage>
        <taxon>Eukaryota</taxon>
        <taxon>Filasterea</taxon>
        <taxon>Capsaspora</taxon>
    </lineage>
</organism>
<name>A0A0D2X5I1_CAPO3</name>
<evidence type="ECO:0000256" key="2">
    <source>
        <dbReference type="SAM" id="MobiDB-lite"/>
    </source>
</evidence>
<protein>
    <recommendedName>
        <fullName evidence="1">Poly [ADP-ribose] polymerase</fullName>
        <shortName evidence="1">PARP</shortName>
        <ecNumber evidence="1">2.4.2.-</ecNumber>
    </recommendedName>
</protein>
<sequence>MKIRLGRKGILRTYPRNVYPTHQAELEFVCSGPAATADGDFERAKIADLGCVVLDDKKASNKYYHAAVVRQIVPKASPAALEIEAQAAQAAQVAQPAETPLAGKTAKTKKKLTQAPDETTPPSETRNSSTETTNQQATDAKYSPPERLPTGEYVRHFVYTEWGRTRVQDNSISFMWYECDSEANAQALFVNCLMEKNVKRGIWVDDPALGRVLQPKPDQDLYLVRPQAVRSTGLASAKLIGLQPHPPRVAKDKTPHNNNAPLDTSTASAPVASDGLFSVDPIDDDNLEAILREMDEQERAPSGVQTLLNGETQTLHPVSAQLVSDLLVETRGYIQTTLVSDALPTVSAIVEAQKVVKQAFERVQLMETGATEPSASTSAKATKTAAVEQPRQEESSPSKAKASADDSKKAKPKRVTPTVSHAWDLYANDPELKKLSRMLLSRIPRHLPRTRSSTHMGVLSPENLQQWHEDLDLIKTQLQMQVKRARVTRMAAAAAVAAACGSPSQDSNAAQLPSNLELERAASLFGLRLELIGSRQLSSTGSLESLHPKNAAELDWLQKWIPATTDTPPVPGAHAHHHRGKAAIASPTDKALSIDLVNVWDVSPIDPSVETKFLARQVEIAAQCAGVRSLLNDPQGLLPPHKLDPTITAGRLHDAGISVSPGPIVPRGADFSMVASQPSIARPDLLRRFGDEQLAWRASAMAHSRTACLFHGTRSRNVLNILRNNFVMPKWLVGVVISGALLGPGMYFADDWRKSAQFTVSPHAEGSKFAAALTQRAALRPGASATSAPFAIPPSDAAGSKLKHDRGGFLFLSDVILGKPREAPRPKPFLKAPHGHHSVLARAGSSPLIVQDEWVVYDPSQQIPRYLVEFVLRDA</sequence>
<dbReference type="AlphaFoldDB" id="A0A0D2X5I1"/>
<keyword evidence="1" id="KW-0520">NAD</keyword>
<dbReference type="SUPFAM" id="SSF56399">
    <property type="entry name" value="ADP-ribosylation"/>
    <property type="match status" value="1"/>
</dbReference>
<feature type="region of interest" description="Disordered" evidence="2">
    <location>
        <begin position="244"/>
        <end position="270"/>
    </location>
</feature>
<dbReference type="EC" id="2.4.2.-" evidence="1"/>
<dbReference type="PROSITE" id="PS51059">
    <property type="entry name" value="PARP_CATALYTIC"/>
    <property type="match status" value="1"/>
</dbReference>
<keyword evidence="5" id="KW-1185">Reference proteome</keyword>
<feature type="compositionally biased region" description="Low complexity" evidence="2">
    <location>
        <begin position="94"/>
        <end position="105"/>
    </location>
</feature>
<feature type="compositionally biased region" description="Low complexity" evidence="2">
    <location>
        <begin position="374"/>
        <end position="386"/>
    </location>
</feature>
<evidence type="ECO:0000256" key="1">
    <source>
        <dbReference type="RuleBase" id="RU362114"/>
    </source>
</evidence>
<keyword evidence="1" id="KW-0808">Transferase</keyword>
<dbReference type="Pfam" id="PF00644">
    <property type="entry name" value="PARP"/>
    <property type="match status" value="1"/>
</dbReference>
<dbReference type="GO" id="GO:0005634">
    <property type="term" value="C:nucleus"/>
    <property type="evidence" value="ECO:0007669"/>
    <property type="project" value="TreeGrafter"/>
</dbReference>
<dbReference type="PANTHER" id="PTHR45740:SF2">
    <property type="entry name" value="POLY [ADP-RIBOSE] POLYMERASE"/>
    <property type="match status" value="1"/>
</dbReference>
<dbReference type="EMBL" id="KE346375">
    <property type="protein sequence ID" value="KJE97849.1"/>
    <property type="molecule type" value="Genomic_DNA"/>
</dbReference>
<dbReference type="InterPro" id="IPR051712">
    <property type="entry name" value="ARTD-AVP"/>
</dbReference>
<feature type="compositionally biased region" description="Basic and acidic residues" evidence="2">
    <location>
        <begin position="390"/>
        <end position="409"/>
    </location>
</feature>
<accession>A0A0D2X5I1</accession>
<evidence type="ECO:0000313" key="5">
    <source>
        <dbReference type="Proteomes" id="UP000008743"/>
    </source>
</evidence>
<dbReference type="PANTHER" id="PTHR45740">
    <property type="entry name" value="POLY [ADP-RIBOSE] POLYMERASE"/>
    <property type="match status" value="1"/>
</dbReference>
<gene>
    <name evidence="4" type="ORF">CAOG_007931</name>
</gene>
<evidence type="ECO:0000259" key="3">
    <source>
        <dbReference type="PROSITE" id="PS51059"/>
    </source>
</evidence>
<dbReference type="GO" id="GO:0003950">
    <property type="term" value="F:NAD+ poly-ADP-ribosyltransferase activity"/>
    <property type="evidence" value="ECO:0007669"/>
    <property type="project" value="UniProtKB-UniRule"/>
</dbReference>
<dbReference type="InParanoid" id="A0A0D2X5I1"/>
<dbReference type="RefSeq" id="XP_004343016.1">
    <property type="nucleotide sequence ID" value="XM_004342966.2"/>
</dbReference>
<reference evidence="5" key="1">
    <citation type="submission" date="2011-02" db="EMBL/GenBank/DDBJ databases">
        <title>The Genome Sequence of Capsaspora owczarzaki ATCC 30864.</title>
        <authorList>
            <person name="Russ C."/>
            <person name="Cuomo C."/>
            <person name="Burger G."/>
            <person name="Gray M.W."/>
            <person name="Holland P.W.H."/>
            <person name="King N."/>
            <person name="Lang F.B.F."/>
            <person name="Roger A.J."/>
            <person name="Ruiz-Trillo I."/>
            <person name="Young S.K."/>
            <person name="Zeng Q."/>
            <person name="Gargeya S."/>
            <person name="Alvarado L."/>
            <person name="Berlin A."/>
            <person name="Chapman S.B."/>
            <person name="Chen Z."/>
            <person name="Freedman E."/>
            <person name="Gellesch M."/>
            <person name="Goldberg J."/>
            <person name="Griggs A."/>
            <person name="Gujja S."/>
            <person name="Heilman E."/>
            <person name="Heiman D."/>
            <person name="Howarth C."/>
            <person name="Mehta T."/>
            <person name="Neiman D."/>
            <person name="Pearson M."/>
            <person name="Roberts A."/>
            <person name="Saif S."/>
            <person name="Shea T."/>
            <person name="Shenoy N."/>
            <person name="Sisk P."/>
            <person name="Stolte C."/>
            <person name="Sykes S."/>
            <person name="White J."/>
            <person name="Yandava C."/>
            <person name="Haas B."/>
            <person name="Nusbaum C."/>
            <person name="Birren B."/>
        </authorList>
    </citation>
    <scope>NUCLEOTIDE SEQUENCE</scope>
    <source>
        <strain evidence="5">ATCC 30864</strain>
    </source>
</reference>
<keyword evidence="1" id="KW-0328">Glycosyltransferase</keyword>
<evidence type="ECO:0000313" key="4">
    <source>
        <dbReference type="EMBL" id="KJE97849.1"/>
    </source>
</evidence>
<dbReference type="Gene3D" id="3.90.228.10">
    <property type="match status" value="1"/>
</dbReference>
<feature type="compositionally biased region" description="Polar residues" evidence="2">
    <location>
        <begin position="256"/>
        <end position="268"/>
    </location>
</feature>
<feature type="compositionally biased region" description="Low complexity" evidence="2">
    <location>
        <begin position="118"/>
        <end position="134"/>
    </location>
</feature>
<dbReference type="GO" id="GO:1990404">
    <property type="term" value="F:NAD+-protein mono-ADP-ribosyltransferase activity"/>
    <property type="evidence" value="ECO:0007669"/>
    <property type="project" value="TreeGrafter"/>
</dbReference>
<proteinExistence type="predicted"/>